<protein>
    <submittedName>
        <fullName evidence="2">Uncharacterized protein</fullName>
    </submittedName>
</protein>
<comment type="caution">
    <text evidence="2">The sequence shown here is derived from an EMBL/GenBank/DDBJ whole genome shotgun (WGS) entry which is preliminary data.</text>
</comment>
<dbReference type="Proteomes" id="UP000028582">
    <property type="component" value="Unassembled WGS sequence"/>
</dbReference>
<organism evidence="2 3">
    <name type="scientific">Phytophthora nicotianae P1976</name>
    <dbReference type="NCBI Taxonomy" id="1317066"/>
    <lineage>
        <taxon>Eukaryota</taxon>
        <taxon>Sar</taxon>
        <taxon>Stramenopiles</taxon>
        <taxon>Oomycota</taxon>
        <taxon>Peronosporomycetes</taxon>
        <taxon>Peronosporales</taxon>
        <taxon>Peronosporaceae</taxon>
        <taxon>Phytophthora</taxon>
    </lineage>
</organism>
<evidence type="ECO:0000313" key="2">
    <source>
        <dbReference type="EMBL" id="ETO58597.1"/>
    </source>
</evidence>
<gene>
    <name evidence="2" type="ORF">F444_23022</name>
</gene>
<name>A0A080YW36_PHYNI</name>
<evidence type="ECO:0000256" key="1">
    <source>
        <dbReference type="SAM" id="MobiDB-lite"/>
    </source>
</evidence>
<accession>A0A080YW36</accession>
<dbReference type="AlphaFoldDB" id="A0A080YW36"/>
<proteinExistence type="predicted"/>
<feature type="compositionally biased region" description="Basic and acidic residues" evidence="1">
    <location>
        <begin position="1"/>
        <end position="18"/>
    </location>
</feature>
<feature type="region of interest" description="Disordered" evidence="1">
    <location>
        <begin position="1"/>
        <end position="38"/>
    </location>
</feature>
<sequence length="123" mass="13743">MSFEDHETRTSFEDHETRTSFGDSFRRTRSKPVTETHSVTQRSLDQAWTAFVLHWNAQTGPQFCQFSSLAVETAPLTRIVAYEIRHVLTDVTDDQIVNDASNVFNDGAGAALEHASFPSPLGV</sequence>
<dbReference type="EMBL" id="ANJA01005024">
    <property type="protein sequence ID" value="ETO58597.1"/>
    <property type="molecule type" value="Genomic_DNA"/>
</dbReference>
<reference evidence="2 3" key="1">
    <citation type="submission" date="2013-11" db="EMBL/GenBank/DDBJ databases">
        <title>The Genome Sequence of Phytophthora parasitica P1976.</title>
        <authorList>
            <consortium name="The Broad Institute Genomics Platform"/>
            <person name="Russ C."/>
            <person name="Tyler B."/>
            <person name="Panabieres F."/>
            <person name="Shan W."/>
            <person name="Tripathy S."/>
            <person name="Grunwald N."/>
            <person name="Machado M."/>
            <person name="Johnson C.S."/>
            <person name="Walker B."/>
            <person name="Young S."/>
            <person name="Zeng Q."/>
            <person name="Gargeya S."/>
            <person name="Fitzgerald M."/>
            <person name="Haas B."/>
            <person name="Abouelleil A."/>
            <person name="Allen A.W."/>
            <person name="Alvarado L."/>
            <person name="Arachchi H.M."/>
            <person name="Berlin A.M."/>
            <person name="Chapman S.B."/>
            <person name="Gainer-Dewar J."/>
            <person name="Goldberg J."/>
            <person name="Griggs A."/>
            <person name="Gujja S."/>
            <person name="Hansen M."/>
            <person name="Howarth C."/>
            <person name="Imamovic A."/>
            <person name="Ireland A."/>
            <person name="Larimer J."/>
            <person name="McCowan C."/>
            <person name="Murphy C."/>
            <person name="Pearson M."/>
            <person name="Poon T.W."/>
            <person name="Priest M."/>
            <person name="Roberts A."/>
            <person name="Saif S."/>
            <person name="Shea T."/>
            <person name="Sisk P."/>
            <person name="Sykes S."/>
            <person name="Wortman J."/>
            <person name="Nusbaum C."/>
            <person name="Birren B."/>
        </authorList>
    </citation>
    <scope>NUCLEOTIDE SEQUENCE [LARGE SCALE GENOMIC DNA]</scope>
    <source>
        <strain evidence="2 3">P1976</strain>
    </source>
</reference>
<evidence type="ECO:0000313" key="3">
    <source>
        <dbReference type="Proteomes" id="UP000028582"/>
    </source>
</evidence>